<evidence type="ECO:0000313" key="3">
    <source>
        <dbReference type="EMBL" id="KAH9362163.1"/>
    </source>
</evidence>
<sequence length="369" mass="41329">MEDEELAAIRARRLGNIQKELAGNGPPNADREAEQKAKAEDFKNQILSQALTQEARARLNTIAVAKPEKAALVENMIMRMVQMGQIQSKLQESNLISLLERVSEQTQKKTTVKKDKTVKLARNLTRKYVYPSNLEKMNVLRAVQVFSLQVTAALCHLKENRGGDPSLYSYRGASQTIFFMNMMKQWFDVHDTMYKGSDLKRPISNEDDPRLLWLEKEFTDYINEVQDASLASGKGAFTEQTFHALLFTSRATVDATRFLLRRGVKYVSTKNFNSDPVEALFGRLRSMCGGNDVLDARSVTVALDNIVKGKALCSKQMEVEDADAEELALSVPQEVIADLENLKGQLCDPSPSVTYSGLVYVGGYIVLRC</sequence>
<keyword evidence="4" id="KW-1185">Reference proteome</keyword>
<dbReference type="GO" id="GO:0003677">
    <property type="term" value="F:DNA binding"/>
    <property type="evidence" value="ECO:0007669"/>
    <property type="project" value="InterPro"/>
</dbReference>
<dbReference type="InterPro" id="IPR048366">
    <property type="entry name" value="TNP-like_GBD"/>
</dbReference>
<evidence type="ECO:0000259" key="2">
    <source>
        <dbReference type="Pfam" id="PF21788"/>
    </source>
</evidence>
<dbReference type="Pfam" id="PF01984">
    <property type="entry name" value="dsDNA_bind"/>
    <property type="match status" value="1"/>
</dbReference>
<comment type="similarity">
    <text evidence="1">Belongs to the PDCD5 family.</text>
</comment>
<dbReference type="GO" id="GO:0005829">
    <property type="term" value="C:cytosol"/>
    <property type="evidence" value="ECO:0007669"/>
    <property type="project" value="TreeGrafter"/>
</dbReference>
<dbReference type="Proteomes" id="UP000821853">
    <property type="component" value="Chromosome 1"/>
</dbReference>
<dbReference type="Gene3D" id="1.10.8.140">
    <property type="entry name" value="PDCD5-like"/>
    <property type="match status" value="1"/>
</dbReference>
<dbReference type="PANTHER" id="PTHR10840:SF0">
    <property type="entry name" value="PROGRAMMED CELL DEATH PROTEIN 5"/>
    <property type="match status" value="1"/>
</dbReference>
<name>A0A9J6FGV9_HAELO</name>
<dbReference type="Pfam" id="PF21788">
    <property type="entry name" value="TNP-like_GBD"/>
    <property type="match status" value="1"/>
</dbReference>
<dbReference type="GO" id="GO:0005634">
    <property type="term" value="C:nucleus"/>
    <property type="evidence" value="ECO:0007669"/>
    <property type="project" value="TreeGrafter"/>
</dbReference>
<dbReference type="InterPro" id="IPR002836">
    <property type="entry name" value="PDCD5-like"/>
</dbReference>
<accession>A0A9J6FGV9</accession>
<comment type="caution">
    <text evidence="3">The sequence shown here is derived from an EMBL/GenBank/DDBJ whole genome shotgun (WGS) entry which is preliminary data.</text>
</comment>
<gene>
    <name evidence="3" type="ORF">HPB48_002141</name>
</gene>
<feature type="domain" description="Transposable element P transposase-like GTP-binding insertion" evidence="2">
    <location>
        <begin position="114"/>
        <end position="193"/>
    </location>
</feature>
<proteinExistence type="inferred from homology"/>
<dbReference type="AlphaFoldDB" id="A0A9J6FGV9"/>
<protein>
    <recommendedName>
        <fullName evidence="2">Transposable element P transposase-like GTP-binding insertion domain-containing protein</fullName>
    </recommendedName>
</protein>
<reference evidence="3 4" key="1">
    <citation type="journal article" date="2020" name="Cell">
        <title>Large-Scale Comparative Analyses of Tick Genomes Elucidate Their Genetic Diversity and Vector Capacities.</title>
        <authorList>
            <consortium name="Tick Genome and Microbiome Consortium (TIGMIC)"/>
            <person name="Jia N."/>
            <person name="Wang J."/>
            <person name="Shi W."/>
            <person name="Du L."/>
            <person name="Sun Y."/>
            <person name="Zhan W."/>
            <person name="Jiang J.F."/>
            <person name="Wang Q."/>
            <person name="Zhang B."/>
            <person name="Ji P."/>
            <person name="Bell-Sakyi L."/>
            <person name="Cui X.M."/>
            <person name="Yuan T.T."/>
            <person name="Jiang B.G."/>
            <person name="Yang W.F."/>
            <person name="Lam T.T."/>
            <person name="Chang Q.C."/>
            <person name="Ding S.J."/>
            <person name="Wang X.J."/>
            <person name="Zhu J.G."/>
            <person name="Ruan X.D."/>
            <person name="Zhao L."/>
            <person name="Wei J.T."/>
            <person name="Ye R.Z."/>
            <person name="Que T.C."/>
            <person name="Du C.H."/>
            <person name="Zhou Y.H."/>
            <person name="Cheng J.X."/>
            <person name="Dai P.F."/>
            <person name="Guo W.B."/>
            <person name="Han X.H."/>
            <person name="Huang E.J."/>
            <person name="Li L.F."/>
            <person name="Wei W."/>
            <person name="Gao Y.C."/>
            <person name="Liu J.Z."/>
            <person name="Shao H.Z."/>
            <person name="Wang X."/>
            <person name="Wang C.C."/>
            <person name="Yang T.C."/>
            <person name="Huo Q.B."/>
            <person name="Li W."/>
            <person name="Chen H.Y."/>
            <person name="Chen S.E."/>
            <person name="Zhou L.G."/>
            <person name="Ni X.B."/>
            <person name="Tian J.H."/>
            <person name="Sheng Y."/>
            <person name="Liu T."/>
            <person name="Pan Y.S."/>
            <person name="Xia L.Y."/>
            <person name="Li J."/>
            <person name="Zhao F."/>
            <person name="Cao W.C."/>
        </authorList>
    </citation>
    <scope>NUCLEOTIDE SEQUENCE [LARGE SCALE GENOMIC DNA]</scope>
    <source>
        <strain evidence="3">HaeL-2018</strain>
    </source>
</reference>
<dbReference type="SUPFAM" id="SSF46950">
    <property type="entry name" value="Double-stranded DNA-binding domain"/>
    <property type="match status" value="1"/>
</dbReference>
<evidence type="ECO:0000313" key="4">
    <source>
        <dbReference type="Proteomes" id="UP000821853"/>
    </source>
</evidence>
<dbReference type="PANTHER" id="PTHR10840">
    <property type="entry name" value="PROGRAMMED CELL DEATH PROTEIN 5"/>
    <property type="match status" value="1"/>
</dbReference>
<dbReference type="VEuPathDB" id="VectorBase:HLOH_040490"/>
<organism evidence="3 4">
    <name type="scientific">Haemaphysalis longicornis</name>
    <name type="common">Bush tick</name>
    <dbReference type="NCBI Taxonomy" id="44386"/>
    <lineage>
        <taxon>Eukaryota</taxon>
        <taxon>Metazoa</taxon>
        <taxon>Ecdysozoa</taxon>
        <taxon>Arthropoda</taxon>
        <taxon>Chelicerata</taxon>
        <taxon>Arachnida</taxon>
        <taxon>Acari</taxon>
        <taxon>Parasitiformes</taxon>
        <taxon>Ixodida</taxon>
        <taxon>Ixodoidea</taxon>
        <taxon>Ixodidae</taxon>
        <taxon>Haemaphysalinae</taxon>
        <taxon>Haemaphysalis</taxon>
    </lineage>
</organism>
<evidence type="ECO:0000256" key="1">
    <source>
        <dbReference type="ARBA" id="ARBA00010490"/>
    </source>
</evidence>
<dbReference type="EMBL" id="JABSTR010000001">
    <property type="protein sequence ID" value="KAH9362163.1"/>
    <property type="molecule type" value="Genomic_DNA"/>
</dbReference>
<dbReference type="OrthoDB" id="10252486at2759"/>
<dbReference type="InterPro" id="IPR036883">
    <property type="entry name" value="PDCD5-like_sf"/>
</dbReference>